<accession>A0A366IET7</accession>
<reference evidence="6 7" key="1">
    <citation type="submission" date="2018-06" db="EMBL/GenBank/DDBJ databases">
        <title>Freshwater and sediment microbial communities from various areas in North America, analyzing microbe dynamics in response to fracking.</title>
        <authorList>
            <person name="Lamendella R."/>
        </authorList>
    </citation>
    <scope>NUCLEOTIDE SEQUENCE [LARGE SCALE GENOMIC DNA]</scope>
    <source>
        <strain evidence="6 7">3b_TX</strain>
    </source>
</reference>
<comment type="cofactor">
    <cofactor evidence="1">
        <name>FAD</name>
        <dbReference type="ChEBI" id="CHEBI:57692"/>
    </cofactor>
</comment>
<evidence type="ECO:0000256" key="1">
    <source>
        <dbReference type="ARBA" id="ARBA00001974"/>
    </source>
</evidence>
<evidence type="ECO:0000313" key="7">
    <source>
        <dbReference type="Proteomes" id="UP000253509"/>
    </source>
</evidence>
<dbReference type="InterPro" id="IPR036188">
    <property type="entry name" value="FAD/NAD-bd_sf"/>
</dbReference>
<dbReference type="PANTHER" id="PTHR10961:SF7">
    <property type="entry name" value="FAD DEPENDENT OXIDOREDUCTASE DOMAIN-CONTAINING PROTEIN"/>
    <property type="match status" value="1"/>
</dbReference>
<dbReference type="SUPFAM" id="SSF51905">
    <property type="entry name" value="FAD/NAD(P)-binding domain"/>
    <property type="match status" value="1"/>
</dbReference>
<dbReference type="GO" id="GO:0008115">
    <property type="term" value="F:sarcosine oxidase activity"/>
    <property type="evidence" value="ECO:0007669"/>
    <property type="project" value="TreeGrafter"/>
</dbReference>
<evidence type="ECO:0000256" key="2">
    <source>
        <dbReference type="ARBA" id="ARBA00022630"/>
    </source>
</evidence>
<feature type="domain" description="FAD dependent oxidoreductase" evidence="5">
    <location>
        <begin position="6"/>
        <end position="357"/>
    </location>
</feature>
<dbReference type="Pfam" id="PF01266">
    <property type="entry name" value="DAO"/>
    <property type="match status" value="1"/>
</dbReference>
<dbReference type="AlphaFoldDB" id="A0A366IET7"/>
<dbReference type="Gene3D" id="3.50.50.60">
    <property type="entry name" value="FAD/NAD(P)-binding domain"/>
    <property type="match status" value="1"/>
</dbReference>
<dbReference type="GO" id="GO:0050660">
    <property type="term" value="F:flavin adenine dinucleotide binding"/>
    <property type="evidence" value="ECO:0007669"/>
    <property type="project" value="InterPro"/>
</dbReference>
<gene>
    <name evidence="6" type="ORF">DFO65_11228</name>
</gene>
<evidence type="ECO:0000256" key="3">
    <source>
        <dbReference type="ARBA" id="ARBA00022827"/>
    </source>
</evidence>
<dbReference type="PANTHER" id="PTHR10961">
    <property type="entry name" value="PEROXISOMAL SARCOSINE OXIDASE"/>
    <property type="match status" value="1"/>
</dbReference>
<keyword evidence="2" id="KW-0285">Flavoprotein</keyword>
<dbReference type="InterPro" id="IPR045170">
    <property type="entry name" value="MTOX"/>
</dbReference>
<dbReference type="SUPFAM" id="SSF54373">
    <property type="entry name" value="FAD-linked reductases, C-terminal domain"/>
    <property type="match status" value="1"/>
</dbReference>
<keyword evidence="3" id="KW-0274">FAD</keyword>
<keyword evidence="7" id="KW-1185">Reference proteome</keyword>
<organism evidence="6 7">
    <name type="scientific">Brevibacterium celere</name>
    <dbReference type="NCBI Taxonomy" id="225845"/>
    <lineage>
        <taxon>Bacteria</taxon>
        <taxon>Bacillati</taxon>
        <taxon>Actinomycetota</taxon>
        <taxon>Actinomycetes</taxon>
        <taxon>Micrococcales</taxon>
        <taxon>Brevibacteriaceae</taxon>
        <taxon>Brevibacterium</taxon>
    </lineage>
</organism>
<keyword evidence="4" id="KW-0560">Oxidoreductase</keyword>
<comment type="caution">
    <text evidence="6">The sequence shown here is derived from an EMBL/GenBank/DDBJ whole genome shotgun (WGS) entry which is preliminary data.</text>
</comment>
<evidence type="ECO:0000313" key="6">
    <source>
        <dbReference type="EMBL" id="RBP69494.1"/>
    </source>
</evidence>
<dbReference type="InterPro" id="IPR006076">
    <property type="entry name" value="FAD-dep_OxRdtase"/>
</dbReference>
<name>A0A366IET7_9MICO</name>
<evidence type="ECO:0000256" key="4">
    <source>
        <dbReference type="ARBA" id="ARBA00023002"/>
    </source>
</evidence>
<sequence>MSGDADIVVIGGGTMGAMITWRLSARGFDVTCLEAHGIAHSRSAVAGDSRLFRRSYRGTTPLSPVLAAAEEQWTMLNAEAGEEVFVQNGGLYLGQADGLYLRELRDCCERDGLDYVMLTPTEIRRRYPQHRVGDHEAALLEPTAGFIRTERAVHSAVRVARANGASVVVNSAVLEIEETTSGVRVILQNGEIRAGRAVIAAGVGSSPLLPEDLRESLHIRRIFLSWFPVVDPEAYRPSNFPIFVHIDGNYTAYGAPSLDGSMFKATLDDRGAPVEDFPDHRYTMTAQEIADSEVTAARFFNGIHPQVSRQECLADLYTADRQAIVGRVPGASRTHVATGFSGTGFKMSAGVGELLARSIEEDADDVLPDFWSPARFGPEAGHQLAPQ</sequence>
<dbReference type="Proteomes" id="UP000253509">
    <property type="component" value="Unassembled WGS sequence"/>
</dbReference>
<dbReference type="EMBL" id="QNSB01000012">
    <property type="protein sequence ID" value="RBP69494.1"/>
    <property type="molecule type" value="Genomic_DNA"/>
</dbReference>
<protein>
    <submittedName>
        <fullName evidence="6">Sarcosine oxidase</fullName>
    </submittedName>
</protein>
<evidence type="ECO:0000259" key="5">
    <source>
        <dbReference type="Pfam" id="PF01266"/>
    </source>
</evidence>
<dbReference type="NCBIfam" id="NF008425">
    <property type="entry name" value="PRK11259.1"/>
    <property type="match status" value="1"/>
</dbReference>
<dbReference type="Gene3D" id="3.30.9.10">
    <property type="entry name" value="D-Amino Acid Oxidase, subunit A, domain 2"/>
    <property type="match status" value="1"/>
</dbReference>
<proteinExistence type="predicted"/>
<dbReference type="RefSeq" id="WP_113905180.1">
    <property type="nucleotide sequence ID" value="NZ_QNSB01000012.1"/>
</dbReference>